<dbReference type="RefSeq" id="WP_306272643.1">
    <property type="nucleotide sequence ID" value="NZ_CP130472.1"/>
</dbReference>
<dbReference type="Proteomes" id="UP001235874">
    <property type="component" value="Chromosome"/>
</dbReference>
<evidence type="ECO:0000313" key="2">
    <source>
        <dbReference type="Proteomes" id="UP001235874"/>
    </source>
</evidence>
<name>A0AAJ6L5J9_9ACTN</name>
<dbReference type="KEGG" id="mprn:Q3V37_01415"/>
<gene>
    <name evidence="1" type="ORF">Q3V37_01415</name>
</gene>
<protein>
    <submittedName>
        <fullName evidence="1">Uncharacterized protein</fullName>
    </submittedName>
</protein>
<sequence>MEITGVDTLVVVPFDARPAVTAFVRGMRRLWPSALIGTDDGREPMTIDLGDAAGYPARGELTFARDAAMDEHWEEHGYHPMPDGSAPVTLIYEIHHGLVVEVDVAGEGRLDDGPLSGWTGVELALPEATALTLVTHAAPAEDAFCAAILALLREALGYQRASD</sequence>
<reference evidence="1 2" key="1">
    <citation type="submission" date="2023-07" db="EMBL/GenBank/DDBJ databases">
        <title>Micromonospora profundi TRM 95458 converts glycerol to a new osmotic compound.</title>
        <authorList>
            <person name="Lu D."/>
        </authorList>
    </citation>
    <scope>NUCLEOTIDE SEQUENCE [LARGE SCALE GENOMIC DNA]</scope>
    <source>
        <strain evidence="1 2">TRM95458</strain>
    </source>
</reference>
<dbReference type="EMBL" id="CP130472">
    <property type="protein sequence ID" value="WLS45973.1"/>
    <property type="molecule type" value="Genomic_DNA"/>
</dbReference>
<proteinExistence type="predicted"/>
<dbReference type="AlphaFoldDB" id="A0AAJ6L5J9"/>
<organism evidence="1 2">
    <name type="scientific">Micromonospora profundi</name>
    <dbReference type="NCBI Taxonomy" id="1420889"/>
    <lineage>
        <taxon>Bacteria</taxon>
        <taxon>Bacillati</taxon>
        <taxon>Actinomycetota</taxon>
        <taxon>Actinomycetes</taxon>
        <taxon>Micromonosporales</taxon>
        <taxon>Micromonosporaceae</taxon>
        <taxon>Micromonospora</taxon>
    </lineage>
</organism>
<accession>A0AAJ6L5J9</accession>
<keyword evidence="2" id="KW-1185">Reference proteome</keyword>
<evidence type="ECO:0000313" key="1">
    <source>
        <dbReference type="EMBL" id="WLS45973.1"/>
    </source>
</evidence>